<feature type="chain" id="PRO_5003852963" evidence="1">
    <location>
        <begin position="17"/>
        <end position="126"/>
    </location>
</feature>
<dbReference type="AlphaFoldDB" id="K1X903"/>
<sequence length="126" mass="13331">MKFQIALLALLSLVHSLPSAEPEAEADLKAAGKFDITEREASLESFFEKRACAYTCTGMTGASAGKYCGFCKQVLAPANVNNIYQVSGSSGAKNCCDYGLNSGCKKHYATTTGGANRNCKNTANGW</sequence>
<dbReference type="Proteomes" id="UP000006753">
    <property type="component" value="Unassembled WGS sequence"/>
</dbReference>
<dbReference type="HOGENOM" id="CLU_156724_0_0_1"/>
<dbReference type="RefSeq" id="XP_007292659.1">
    <property type="nucleotide sequence ID" value="XM_007292597.1"/>
</dbReference>
<dbReference type="GeneID" id="18760705"/>
<keyword evidence="1" id="KW-0732">Signal</keyword>
<organism evidence="2 3">
    <name type="scientific">Marssonina brunnea f. sp. multigermtubi (strain MB_m1)</name>
    <name type="common">Marssonina leaf spot fungus</name>
    <dbReference type="NCBI Taxonomy" id="1072389"/>
    <lineage>
        <taxon>Eukaryota</taxon>
        <taxon>Fungi</taxon>
        <taxon>Dikarya</taxon>
        <taxon>Ascomycota</taxon>
        <taxon>Pezizomycotina</taxon>
        <taxon>Leotiomycetes</taxon>
        <taxon>Helotiales</taxon>
        <taxon>Drepanopezizaceae</taxon>
        <taxon>Drepanopeziza</taxon>
    </lineage>
</organism>
<dbReference type="InParanoid" id="K1X903"/>
<name>K1X903_MARBU</name>
<dbReference type="KEGG" id="mbe:MBM_04770"/>
<proteinExistence type="predicted"/>
<feature type="signal peptide" evidence="1">
    <location>
        <begin position="1"/>
        <end position="16"/>
    </location>
</feature>
<keyword evidence="3" id="KW-1185">Reference proteome</keyword>
<dbReference type="OMA" id="CCSYGAS"/>
<dbReference type="OrthoDB" id="3434855at2759"/>
<reference evidence="2 3" key="1">
    <citation type="journal article" date="2012" name="BMC Genomics">
        <title>Sequencing the genome of Marssonina brunnea reveals fungus-poplar co-evolution.</title>
        <authorList>
            <person name="Zhu S."/>
            <person name="Cao Y.-Z."/>
            <person name="Jiang C."/>
            <person name="Tan B.-Y."/>
            <person name="Wang Z."/>
            <person name="Feng S."/>
            <person name="Zhang L."/>
            <person name="Su X.-H."/>
            <person name="Brejova B."/>
            <person name="Vinar T."/>
            <person name="Xu M."/>
            <person name="Wang M.-X."/>
            <person name="Zhang S.-G."/>
            <person name="Huang M.-R."/>
            <person name="Wu R."/>
            <person name="Zhou Y."/>
        </authorList>
    </citation>
    <scope>NUCLEOTIDE SEQUENCE [LARGE SCALE GENOMIC DNA]</scope>
    <source>
        <strain evidence="2 3">MB_m1</strain>
    </source>
</reference>
<evidence type="ECO:0000256" key="1">
    <source>
        <dbReference type="SAM" id="SignalP"/>
    </source>
</evidence>
<evidence type="ECO:0000313" key="3">
    <source>
        <dbReference type="Proteomes" id="UP000006753"/>
    </source>
</evidence>
<dbReference type="EMBL" id="JH921437">
    <property type="protein sequence ID" value="EKD17193.1"/>
    <property type="molecule type" value="Genomic_DNA"/>
</dbReference>
<gene>
    <name evidence="2" type="ORF">MBM_04770</name>
</gene>
<protein>
    <submittedName>
        <fullName evidence="2">Uncharacterized protein</fullName>
    </submittedName>
</protein>
<evidence type="ECO:0000313" key="2">
    <source>
        <dbReference type="EMBL" id="EKD17193.1"/>
    </source>
</evidence>
<accession>K1X903</accession>